<name>A0A7E4VJQ6_PANRE</name>
<keyword evidence="1" id="KW-1133">Transmembrane helix</keyword>
<keyword evidence="1" id="KW-0812">Transmembrane</keyword>
<reference evidence="3" key="2">
    <citation type="submission" date="2020-10" db="UniProtKB">
        <authorList>
            <consortium name="WormBaseParasite"/>
        </authorList>
    </citation>
    <scope>IDENTIFICATION</scope>
</reference>
<dbReference type="Pfam" id="PF03057">
    <property type="entry name" value="DUF236"/>
    <property type="match status" value="1"/>
</dbReference>
<dbReference type="Proteomes" id="UP000492821">
    <property type="component" value="Unassembled WGS sequence"/>
</dbReference>
<sequence length="94" mass="10441">MSSTIQKEPQQPVDAALQFLASLFNLLTVIFHVIRKALGIRIAQDDIDDFMNKPNPNFASAAPQDPNYQTLASLDNAVFNVKPKQPPPPAVRRK</sequence>
<dbReference type="AlphaFoldDB" id="A0A7E4VJQ6"/>
<keyword evidence="2" id="KW-1185">Reference proteome</keyword>
<evidence type="ECO:0000313" key="2">
    <source>
        <dbReference type="Proteomes" id="UP000492821"/>
    </source>
</evidence>
<evidence type="ECO:0000313" key="3">
    <source>
        <dbReference type="WBParaSite" id="Pan_g21921.t1"/>
    </source>
</evidence>
<feature type="transmembrane region" description="Helical" evidence="1">
    <location>
        <begin position="15"/>
        <end position="34"/>
    </location>
</feature>
<protein>
    <submittedName>
        <fullName evidence="3">MscL family protein</fullName>
    </submittedName>
</protein>
<evidence type="ECO:0000256" key="1">
    <source>
        <dbReference type="SAM" id="Phobius"/>
    </source>
</evidence>
<accession>A0A7E4VJQ6</accession>
<dbReference type="WBParaSite" id="Pan_g21921.t1">
    <property type="protein sequence ID" value="Pan_g21921.t1"/>
    <property type="gene ID" value="Pan_g21921"/>
</dbReference>
<organism evidence="2 3">
    <name type="scientific">Panagrellus redivivus</name>
    <name type="common">Microworm</name>
    <dbReference type="NCBI Taxonomy" id="6233"/>
    <lineage>
        <taxon>Eukaryota</taxon>
        <taxon>Metazoa</taxon>
        <taxon>Ecdysozoa</taxon>
        <taxon>Nematoda</taxon>
        <taxon>Chromadorea</taxon>
        <taxon>Rhabditida</taxon>
        <taxon>Tylenchina</taxon>
        <taxon>Panagrolaimomorpha</taxon>
        <taxon>Panagrolaimoidea</taxon>
        <taxon>Panagrolaimidae</taxon>
        <taxon>Panagrellus</taxon>
    </lineage>
</organism>
<dbReference type="InterPro" id="IPR004296">
    <property type="entry name" value="DUF236"/>
</dbReference>
<reference evidence="2" key="1">
    <citation type="journal article" date="2013" name="Genetics">
        <title>The draft genome and transcriptome of Panagrellus redivivus are shaped by the harsh demands of a free-living lifestyle.</title>
        <authorList>
            <person name="Srinivasan J."/>
            <person name="Dillman A.R."/>
            <person name="Macchietto M.G."/>
            <person name="Heikkinen L."/>
            <person name="Lakso M."/>
            <person name="Fracchia K.M."/>
            <person name="Antoshechkin I."/>
            <person name="Mortazavi A."/>
            <person name="Wong G."/>
            <person name="Sternberg P.W."/>
        </authorList>
    </citation>
    <scope>NUCLEOTIDE SEQUENCE [LARGE SCALE GENOMIC DNA]</scope>
    <source>
        <strain evidence="2">MT8872</strain>
    </source>
</reference>
<keyword evidence="1" id="KW-0472">Membrane</keyword>
<proteinExistence type="predicted"/>